<dbReference type="Proteomes" id="UP000013827">
    <property type="component" value="Unassembled WGS sequence"/>
</dbReference>
<dbReference type="RefSeq" id="XP_005759470.1">
    <property type="nucleotide sequence ID" value="XM_005759413.1"/>
</dbReference>
<feature type="region of interest" description="Disordered" evidence="1">
    <location>
        <begin position="211"/>
        <end position="230"/>
    </location>
</feature>
<dbReference type="GeneID" id="17253421"/>
<dbReference type="KEGG" id="ehx:EMIHUDRAFT_432947"/>
<protein>
    <submittedName>
        <fullName evidence="2">Uncharacterized protein</fullName>
    </submittedName>
</protein>
<feature type="compositionally biased region" description="Low complexity" evidence="1">
    <location>
        <begin position="32"/>
        <end position="62"/>
    </location>
</feature>
<organism evidence="2 3">
    <name type="scientific">Emiliania huxleyi (strain CCMP1516)</name>
    <dbReference type="NCBI Taxonomy" id="280463"/>
    <lineage>
        <taxon>Eukaryota</taxon>
        <taxon>Haptista</taxon>
        <taxon>Haptophyta</taxon>
        <taxon>Prymnesiophyceae</taxon>
        <taxon>Isochrysidales</taxon>
        <taxon>Noelaerhabdaceae</taxon>
        <taxon>Emiliania</taxon>
    </lineage>
</organism>
<dbReference type="PRINTS" id="PR01217">
    <property type="entry name" value="PRICHEXTENSN"/>
</dbReference>
<feature type="compositionally biased region" description="Pro residues" evidence="1">
    <location>
        <begin position="280"/>
        <end position="339"/>
    </location>
</feature>
<reference evidence="2" key="2">
    <citation type="submission" date="2024-10" db="UniProtKB">
        <authorList>
            <consortium name="EnsemblProtists"/>
        </authorList>
    </citation>
    <scope>IDENTIFICATION</scope>
</reference>
<dbReference type="PaxDb" id="2903-EOD07041"/>
<name>A0A0D3I706_EMIH1</name>
<proteinExistence type="predicted"/>
<keyword evidence="3" id="KW-1185">Reference proteome</keyword>
<evidence type="ECO:0000313" key="2">
    <source>
        <dbReference type="EnsemblProtists" id="EOD07041"/>
    </source>
</evidence>
<sequence>MPGRVVRIQQKLLSPRHARIEDSSEDEESGGTAPPVRRPAAARASTSPVRRPAAASTSAAPARKSHGHARYGVSIDDEDDEVESSGVADAPSASPRAYTQQLTPRTQVAPLLTKEESSSGVLVASRVARARRATAAILPSDPDVKDRIARARADRARLVLPVPRAADSPPKGIQGRLMALLHRYCGYAPLAETVAVQQHWLNLAEAAALEGDSPVGSRRGRGLPTSPPPPARSWRAALILLLATGAGSLAAAGLYQAFDGSDTSERRGHPLAALLHSMPPAAPPFPPPSPPSPSPSPPPPSAPPPSPPPPPPPSPPPPSPPPPPPPSPPPPSPPPPPPLSTLHATWRQIEGLIEWLKWW</sequence>
<dbReference type="AlphaFoldDB" id="A0A0D3I706"/>
<dbReference type="OMA" id="ANSCGIA"/>
<reference evidence="3" key="1">
    <citation type="journal article" date="2013" name="Nature">
        <title>Pan genome of the phytoplankton Emiliania underpins its global distribution.</title>
        <authorList>
            <person name="Read B.A."/>
            <person name="Kegel J."/>
            <person name="Klute M.J."/>
            <person name="Kuo A."/>
            <person name="Lefebvre S.C."/>
            <person name="Maumus F."/>
            <person name="Mayer C."/>
            <person name="Miller J."/>
            <person name="Monier A."/>
            <person name="Salamov A."/>
            <person name="Young J."/>
            <person name="Aguilar M."/>
            <person name="Claverie J.M."/>
            <person name="Frickenhaus S."/>
            <person name="Gonzalez K."/>
            <person name="Herman E.K."/>
            <person name="Lin Y.C."/>
            <person name="Napier J."/>
            <person name="Ogata H."/>
            <person name="Sarno A.F."/>
            <person name="Shmutz J."/>
            <person name="Schroeder D."/>
            <person name="de Vargas C."/>
            <person name="Verret F."/>
            <person name="von Dassow P."/>
            <person name="Valentin K."/>
            <person name="Van de Peer Y."/>
            <person name="Wheeler G."/>
            <person name="Dacks J.B."/>
            <person name="Delwiche C.F."/>
            <person name="Dyhrman S.T."/>
            <person name="Glockner G."/>
            <person name="John U."/>
            <person name="Richards T."/>
            <person name="Worden A.Z."/>
            <person name="Zhang X."/>
            <person name="Grigoriev I.V."/>
            <person name="Allen A.E."/>
            <person name="Bidle K."/>
            <person name="Borodovsky M."/>
            <person name="Bowler C."/>
            <person name="Brownlee C."/>
            <person name="Cock J.M."/>
            <person name="Elias M."/>
            <person name="Gladyshev V.N."/>
            <person name="Groth M."/>
            <person name="Guda C."/>
            <person name="Hadaegh A."/>
            <person name="Iglesias-Rodriguez M.D."/>
            <person name="Jenkins J."/>
            <person name="Jones B.M."/>
            <person name="Lawson T."/>
            <person name="Leese F."/>
            <person name="Lindquist E."/>
            <person name="Lobanov A."/>
            <person name="Lomsadze A."/>
            <person name="Malik S.B."/>
            <person name="Marsh M.E."/>
            <person name="Mackinder L."/>
            <person name="Mock T."/>
            <person name="Mueller-Roeber B."/>
            <person name="Pagarete A."/>
            <person name="Parker M."/>
            <person name="Probert I."/>
            <person name="Quesneville H."/>
            <person name="Raines C."/>
            <person name="Rensing S.A."/>
            <person name="Riano-Pachon D.M."/>
            <person name="Richier S."/>
            <person name="Rokitta S."/>
            <person name="Shiraiwa Y."/>
            <person name="Soanes D.M."/>
            <person name="van der Giezen M."/>
            <person name="Wahlund T.M."/>
            <person name="Williams B."/>
            <person name="Wilson W."/>
            <person name="Wolfe G."/>
            <person name="Wurch L.L."/>
        </authorList>
    </citation>
    <scope>NUCLEOTIDE SEQUENCE</scope>
</reference>
<accession>A0A0D3I706</accession>
<dbReference type="HOGENOM" id="CLU_772597_0_0_1"/>
<feature type="region of interest" description="Disordered" evidence="1">
    <location>
        <begin position="275"/>
        <end position="342"/>
    </location>
</feature>
<evidence type="ECO:0000256" key="1">
    <source>
        <dbReference type="SAM" id="MobiDB-lite"/>
    </source>
</evidence>
<evidence type="ECO:0000313" key="3">
    <source>
        <dbReference type="Proteomes" id="UP000013827"/>
    </source>
</evidence>
<feature type="region of interest" description="Disordered" evidence="1">
    <location>
        <begin position="1"/>
        <end position="99"/>
    </location>
</feature>
<dbReference type="EnsemblProtists" id="EOD07041">
    <property type="protein sequence ID" value="EOD07041"/>
    <property type="gene ID" value="EMIHUDRAFT_432947"/>
</dbReference>